<dbReference type="CDD" id="cd11029">
    <property type="entry name" value="CYP107-like"/>
    <property type="match status" value="1"/>
</dbReference>
<keyword evidence="2 7" id="KW-0349">Heme</keyword>
<evidence type="ECO:0000313" key="9">
    <source>
        <dbReference type="EMBL" id="MBF8193324.1"/>
    </source>
</evidence>
<gene>
    <name evidence="9" type="ORF">ITP53_48180</name>
</gene>
<protein>
    <submittedName>
        <fullName evidence="9">Cytochrome P450</fullName>
    </submittedName>
</protein>
<keyword evidence="10" id="KW-1185">Reference proteome</keyword>
<evidence type="ECO:0000256" key="7">
    <source>
        <dbReference type="RuleBase" id="RU000461"/>
    </source>
</evidence>
<evidence type="ECO:0000256" key="2">
    <source>
        <dbReference type="ARBA" id="ARBA00022617"/>
    </source>
</evidence>
<keyword evidence="5 7" id="KW-0408">Iron</keyword>
<evidence type="ECO:0000256" key="8">
    <source>
        <dbReference type="SAM" id="MobiDB-lite"/>
    </source>
</evidence>
<organism evidence="9 10">
    <name type="scientific">Nonomuraea cypriaca</name>
    <dbReference type="NCBI Taxonomy" id="1187855"/>
    <lineage>
        <taxon>Bacteria</taxon>
        <taxon>Bacillati</taxon>
        <taxon>Actinomycetota</taxon>
        <taxon>Actinomycetes</taxon>
        <taxon>Streptosporangiales</taxon>
        <taxon>Streptosporangiaceae</taxon>
        <taxon>Nonomuraea</taxon>
    </lineage>
</organism>
<dbReference type="AlphaFoldDB" id="A0A931F2V6"/>
<proteinExistence type="inferred from homology"/>
<evidence type="ECO:0000256" key="6">
    <source>
        <dbReference type="ARBA" id="ARBA00023033"/>
    </source>
</evidence>
<dbReference type="Pfam" id="PF00067">
    <property type="entry name" value="p450"/>
    <property type="match status" value="3"/>
</dbReference>
<dbReference type="SUPFAM" id="SSF48264">
    <property type="entry name" value="Cytochrome P450"/>
    <property type="match status" value="1"/>
</dbReference>
<dbReference type="PANTHER" id="PTHR46696:SF1">
    <property type="entry name" value="CYTOCHROME P450 YJIB-RELATED"/>
    <property type="match status" value="1"/>
</dbReference>
<reference evidence="9" key="1">
    <citation type="submission" date="2020-11" db="EMBL/GenBank/DDBJ databases">
        <title>Whole-genome analyses of Nonomuraea sp. K274.</title>
        <authorList>
            <person name="Veyisoglu A."/>
        </authorList>
    </citation>
    <scope>NUCLEOTIDE SEQUENCE</scope>
    <source>
        <strain evidence="9">K274</strain>
    </source>
</reference>
<keyword evidence="6 7" id="KW-0503">Monooxygenase</keyword>
<name>A0A931F2V6_9ACTN</name>
<dbReference type="Proteomes" id="UP000605361">
    <property type="component" value="Unassembled WGS sequence"/>
</dbReference>
<dbReference type="InterPro" id="IPR001128">
    <property type="entry name" value="Cyt_P450"/>
</dbReference>
<dbReference type="InterPro" id="IPR002397">
    <property type="entry name" value="Cyt_P450_B"/>
</dbReference>
<comment type="similarity">
    <text evidence="1 7">Belongs to the cytochrome P450 family.</text>
</comment>
<dbReference type="InterPro" id="IPR036396">
    <property type="entry name" value="Cyt_P450_sf"/>
</dbReference>
<keyword evidence="3 7" id="KW-0479">Metal-binding</keyword>
<dbReference type="GO" id="GO:0005506">
    <property type="term" value="F:iron ion binding"/>
    <property type="evidence" value="ECO:0007669"/>
    <property type="project" value="InterPro"/>
</dbReference>
<evidence type="ECO:0000256" key="1">
    <source>
        <dbReference type="ARBA" id="ARBA00010617"/>
    </source>
</evidence>
<sequence length="461" mass="50278">MEGGSRAIDALSADGEHSAAGTAKGAVGLPEEVPVSESDSALPGFYSREFVSNPYAAYDYLRRTGPVRRIHRAGVPVWLVTSYDEVRLVLTDQRFVKEPARWPVPIEEADPGLGGLRHFVGKHLLYADPPHHTRLRRLVSKAFTPRRVTEFEPMIRTVVDELLKQFDERDEIDLVGWFAVPIGTTVICEMLGIPAAERKDFRRWSLPLVSDDESARSSAELAAGRRVALAQLSDYLGALIRQKRARPTPDLLSALIEARDGDGRLSETELVAMALLLLIAGHETTVNLIGNAMLALLTHPDQAELLRGRPDLIPGAIEELVRYEGSVMICSLRVTGEPVELGGVRIPEGELVMAVVAAADRDPARFADPQRLDVTRPSNPHLGFGAGVHYCVGAPLARLQSRIAIGELLRRYPRMELAVPRHELSWHPSISLRGLHTLPVAPHGLGRAAAGPAVVGGARGR</sequence>
<dbReference type="PROSITE" id="PS00086">
    <property type="entry name" value="CYTOCHROME_P450"/>
    <property type="match status" value="1"/>
</dbReference>
<dbReference type="PANTHER" id="PTHR46696">
    <property type="entry name" value="P450, PUTATIVE (EUROFUNG)-RELATED"/>
    <property type="match status" value="1"/>
</dbReference>
<feature type="region of interest" description="Disordered" evidence="8">
    <location>
        <begin position="1"/>
        <end position="32"/>
    </location>
</feature>
<dbReference type="PRINTS" id="PR00359">
    <property type="entry name" value="BP450"/>
</dbReference>
<dbReference type="FunFam" id="1.10.630.10:FF:000018">
    <property type="entry name" value="Cytochrome P450 monooxygenase"/>
    <property type="match status" value="1"/>
</dbReference>
<evidence type="ECO:0000256" key="5">
    <source>
        <dbReference type="ARBA" id="ARBA00023004"/>
    </source>
</evidence>
<evidence type="ECO:0000313" key="10">
    <source>
        <dbReference type="Proteomes" id="UP000605361"/>
    </source>
</evidence>
<evidence type="ECO:0000256" key="3">
    <source>
        <dbReference type="ARBA" id="ARBA00022723"/>
    </source>
</evidence>
<dbReference type="GO" id="GO:0020037">
    <property type="term" value="F:heme binding"/>
    <property type="evidence" value="ECO:0007669"/>
    <property type="project" value="InterPro"/>
</dbReference>
<evidence type="ECO:0000256" key="4">
    <source>
        <dbReference type="ARBA" id="ARBA00023002"/>
    </source>
</evidence>
<dbReference type="EMBL" id="JADOGI010000273">
    <property type="protein sequence ID" value="MBF8193324.1"/>
    <property type="molecule type" value="Genomic_DNA"/>
</dbReference>
<dbReference type="GO" id="GO:0004497">
    <property type="term" value="F:monooxygenase activity"/>
    <property type="evidence" value="ECO:0007669"/>
    <property type="project" value="UniProtKB-KW"/>
</dbReference>
<accession>A0A931F2V6</accession>
<keyword evidence="4 7" id="KW-0560">Oxidoreductase</keyword>
<dbReference type="GO" id="GO:0016705">
    <property type="term" value="F:oxidoreductase activity, acting on paired donors, with incorporation or reduction of molecular oxygen"/>
    <property type="evidence" value="ECO:0007669"/>
    <property type="project" value="InterPro"/>
</dbReference>
<dbReference type="InterPro" id="IPR017972">
    <property type="entry name" value="Cyt_P450_CS"/>
</dbReference>
<dbReference type="Gene3D" id="1.10.630.10">
    <property type="entry name" value="Cytochrome P450"/>
    <property type="match status" value="1"/>
</dbReference>
<comment type="caution">
    <text evidence="9">The sequence shown here is derived from an EMBL/GenBank/DDBJ whole genome shotgun (WGS) entry which is preliminary data.</text>
</comment>